<dbReference type="PANTHER" id="PTHR11732">
    <property type="entry name" value="ALDO/KETO REDUCTASE"/>
    <property type="match status" value="1"/>
</dbReference>
<keyword evidence="1" id="KW-0560">Oxidoreductase</keyword>
<dbReference type="FunFam" id="3.20.20.100:FF:000002">
    <property type="entry name" value="2,5-diketo-D-gluconic acid reductase A"/>
    <property type="match status" value="1"/>
</dbReference>
<gene>
    <name evidence="6" type="ORF">EV421DRAFT_1941176</name>
</gene>
<evidence type="ECO:0000313" key="6">
    <source>
        <dbReference type="EMBL" id="KAK0454350.1"/>
    </source>
</evidence>
<dbReference type="PIRSF" id="PIRSF000097">
    <property type="entry name" value="AKR"/>
    <property type="match status" value="1"/>
</dbReference>
<dbReference type="EMBL" id="JAUEPT010000002">
    <property type="protein sequence ID" value="KAK0454350.1"/>
    <property type="molecule type" value="Genomic_DNA"/>
</dbReference>
<evidence type="ECO:0000256" key="4">
    <source>
        <dbReference type="PIRSR" id="PIRSR000097-3"/>
    </source>
</evidence>
<dbReference type="Gene3D" id="3.20.20.100">
    <property type="entry name" value="NADP-dependent oxidoreductase domain"/>
    <property type="match status" value="1"/>
</dbReference>
<dbReference type="Pfam" id="PF00248">
    <property type="entry name" value="Aldo_ket_red"/>
    <property type="match status" value="1"/>
</dbReference>
<accession>A0AA39K6I7</accession>
<evidence type="ECO:0000256" key="2">
    <source>
        <dbReference type="PIRSR" id="PIRSR000097-1"/>
    </source>
</evidence>
<dbReference type="PRINTS" id="PR00069">
    <property type="entry name" value="ALDKETRDTASE"/>
</dbReference>
<dbReference type="PROSITE" id="PS00798">
    <property type="entry name" value="ALDOKETO_REDUCTASE_1"/>
    <property type="match status" value="1"/>
</dbReference>
<dbReference type="InterPro" id="IPR036812">
    <property type="entry name" value="NAD(P)_OxRdtase_dom_sf"/>
</dbReference>
<name>A0AA39K6I7_9AGAR</name>
<feature type="domain" description="NADP-dependent oxidoreductase" evidence="5">
    <location>
        <begin position="18"/>
        <end position="287"/>
    </location>
</feature>
<dbReference type="InterPro" id="IPR023210">
    <property type="entry name" value="NADP_OxRdtase_dom"/>
</dbReference>
<feature type="active site" description="Proton donor" evidence="2">
    <location>
        <position position="51"/>
    </location>
</feature>
<feature type="binding site" evidence="3">
    <location>
        <position position="112"/>
    </location>
    <ligand>
        <name>substrate</name>
    </ligand>
</feature>
<proteinExistence type="predicted"/>
<keyword evidence="7" id="KW-1185">Reference proteome</keyword>
<dbReference type="SUPFAM" id="SSF51430">
    <property type="entry name" value="NAD(P)-linked oxidoreductase"/>
    <property type="match status" value="1"/>
</dbReference>
<dbReference type="GO" id="GO:0016616">
    <property type="term" value="F:oxidoreductase activity, acting on the CH-OH group of donors, NAD or NADP as acceptor"/>
    <property type="evidence" value="ECO:0007669"/>
    <property type="project" value="UniProtKB-ARBA"/>
</dbReference>
<dbReference type="AlphaFoldDB" id="A0AA39K6I7"/>
<evidence type="ECO:0000259" key="5">
    <source>
        <dbReference type="Pfam" id="PF00248"/>
    </source>
</evidence>
<organism evidence="6 7">
    <name type="scientific">Armillaria borealis</name>
    <dbReference type="NCBI Taxonomy" id="47425"/>
    <lineage>
        <taxon>Eukaryota</taxon>
        <taxon>Fungi</taxon>
        <taxon>Dikarya</taxon>
        <taxon>Basidiomycota</taxon>
        <taxon>Agaricomycotina</taxon>
        <taxon>Agaricomycetes</taxon>
        <taxon>Agaricomycetidae</taxon>
        <taxon>Agaricales</taxon>
        <taxon>Marasmiineae</taxon>
        <taxon>Physalacriaceae</taxon>
        <taxon>Armillaria</taxon>
    </lineage>
</organism>
<sequence>MSFGKRVPLGSEYTIPQIGLGTWLSKPKEVENAVEYAVKNGYRHLDLAYIYCNQDEVGAALKKVIPGVVKREDLFITSKLWNTAHKPELVEKELDITLKELGTDYLDLYLIHWPVAFAPSDKVRGLDPASPEDPNFIELDLETTIVETWKAVIALPKSKVRAIGVSNFNIEQLEGIIKATGVVPVVNQIEAHPYLPQDDLVKYCNEKKIHITAYSPLGNNMFNKPKLTEHPVITEIANKLGATPAQVLIAWGVYRGYSVIPKSVQEERLVSNFKQVEISKEDYEKIWALGAKEHTRFAFRPDVLDMALTLARRFNIPYAYSKPNWNVNVFNEPEEQSAKYKPNLGI</sequence>
<comment type="caution">
    <text evidence="6">The sequence shown here is derived from an EMBL/GenBank/DDBJ whole genome shotgun (WGS) entry which is preliminary data.</text>
</comment>
<dbReference type="InterPro" id="IPR018170">
    <property type="entry name" value="Aldo/ket_reductase_CS"/>
</dbReference>
<feature type="site" description="Lowers pKa of active site Tyr" evidence="4">
    <location>
        <position position="79"/>
    </location>
</feature>
<evidence type="ECO:0000256" key="1">
    <source>
        <dbReference type="ARBA" id="ARBA00023002"/>
    </source>
</evidence>
<reference evidence="6" key="1">
    <citation type="submission" date="2023-06" db="EMBL/GenBank/DDBJ databases">
        <authorList>
            <consortium name="Lawrence Berkeley National Laboratory"/>
            <person name="Ahrendt S."/>
            <person name="Sahu N."/>
            <person name="Indic B."/>
            <person name="Wong-Bajracharya J."/>
            <person name="Merenyi Z."/>
            <person name="Ke H.-M."/>
            <person name="Monk M."/>
            <person name="Kocsube S."/>
            <person name="Drula E."/>
            <person name="Lipzen A."/>
            <person name="Balint B."/>
            <person name="Henrissat B."/>
            <person name="Andreopoulos B."/>
            <person name="Martin F.M."/>
            <person name="Harder C.B."/>
            <person name="Rigling D."/>
            <person name="Ford K.L."/>
            <person name="Foster G.D."/>
            <person name="Pangilinan J."/>
            <person name="Papanicolaou A."/>
            <person name="Barry K."/>
            <person name="LaButti K."/>
            <person name="Viragh M."/>
            <person name="Koriabine M."/>
            <person name="Yan M."/>
            <person name="Riley R."/>
            <person name="Champramary S."/>
            <person name="Plett K.L."/>
            <person name="Tsai I.J."/>
            <person name="Slot J."/>
            <person name="Sipos G."/>
            <person name="Plett J."/>
            <person name="Nagy L.G."/>
            <person name="Grigoriev I.V."/>
        </authorList>
    </citation>
    <scope>NUCLEOTIDE SEQUENCE</scope>
    <source>
        <strain evidence="6">FPL87.14</strain>
    </source>
</reference>
<dbReference type="Proteomes" id="UP001175226">
    <property type="component" value="Unassembled WGS sequence"/>
</dbReference>
<dbReference type="InterPro" id="IPR020471">
    <property type="entry name" value="AKR"/>
</dbReference>
<evidence type="ECO:0000313" key="7">
    <source>
        <dbReference type="Proteomes" id="UP001175226"/>
    </source>
</evidence>
<evidence type="ECO:0000256" key="3">
    <source>
        <dbReference type="PIRSR" id="PIRSR000097-2"/>
    </source>
</evidence>
<protein>
    <submittedName>
        <fullName evidence="6">NADP-dependent oxidoreductase domain-containing protein</fullName>
    </submittedName>
</protein>